<evidence type="ECO:0000313" key="1">
    <source>
        <dbReference type="EMBL" id="KAI3781394.1"/>
    </source>
</evidence>
<accession>A0ACB9GD07</accession>
<proteinExistence type="predicted"/>
<organism evidence="1 2">
    <name type="scientific">Cichorium intybus</name>
    <name type="common">Chicory</name>
    <dbReference type="NCBI Taxonomy" id="13427"/>
    <lineage>
        <taxon>Eukaryota</taxon>
        <taxon>Viridiplantae</taxon>
        <taxon>Streptophyta</taxon>
        <taxon>Embryophyta</taxon>
        <taxon>Tracheophyta</taxon>
        <taxon>Spermatophyta</taxon>
        <taxon>Magnoliopsida</taxon>
        <taxon>eudicotyledons</taxon>
        <taxon>Gunneridae</taxon>
        <taxon>Pentapetalae</taxon>
        <taxon>asterids</taxon>
        <taxon>campanulids</taxon>
        <taxon>Asterales</taxon>
        <taxon>Asteraceae</taxon>
        <taxon>Cichorioideae</taxon>
        <taxon>Cichorieae</taxon>
        <taxon>Cichoriinae</taxon>
        <taxon>Cichorium</taxon>
    </lineage>
</organism>
<protein>
    <submittedName>
        <fullName evidence="1">Uncharacterized protein</fullName>
    </submittedName>
</protein>
<reference evidence="2" key="1">
    <citation type="journal article" date="2022" name="Mol. Ecol. Resour.">
        <title>The genomes of chicory, endive, great burdock and yacon provide insights into Asteraceae palaeo-polyploidization history and plant inulin production.</title>
        <authorList>
            <person name="Fan W."/>
            <person name="Wang S."/>
            <person name="Wang H."/>
            <person name="Wang A."/>
            <person name="Jiang F."/>
            <person name="Liu H."/>
            <person name="Zhao H."/>
            <person name="Xu D."/>
            <person name="Zhang Y."/>
        </authorList>
    </citation>
    <scope>NUCLEOTIDE SEQUENCE [LARGE SCALE GENOMIC DNA]</scope>
    <source>
        <strain evidence="2">cv. Punajuju</strain>
    </source>
</reference>
<evidence type="ECO:0000313" key="2">
    <source>
        <dbReference type="Proteomes" id="UP001055811"/>
    </source>
</evidence>
<dbReference type="Proteomes" id="UP001055811">
    <property type="component" value="Linkage Group LG02"/>
</dbReference>
<sequence length="126" mass="14018">MRFTEKSDVYSYGVVLFESLCGRRALDQTLPDGQVALAEWALHCCQNNILDQIIDSRLRGEIMPDCLKIYVETAVRCLAADGKDRPSMGDVLVNLQHALLLQESHDVYIQMPPDGFDGIEAGKYGA</sequence>
<keyword evidence="2" id="KW-1185">Reference proteome</keyword>
<dbReference type="EMBL" id="CM042010">
    <property type="protein sequence ID" value="KAI3781394.1"/>
    <property type="molecule type" value="Genomic_DNA"/>
</dbReference>
<comment type="caution">
    <text evidence="1">The sequence shown here is derived from an EMBL/GenBank/DDBJ whole genome shotgun (WGS) entry which is preliminary data.</text>
</comment>
<gene>
    <name evidence="1" type="ORF">L2E82_11408</name>
</gene>
<name>A0ACB9GD07_CICIN</name>
<reference evidence="1 2" key="2">
    <citation type="journal article" date="2022" name="Mol. Ecol. Resour.">
        <title>The genomes of chicory, endive, great burdock and yacon provide insights into Asteraceae paleo-polyploidization history and plant inulin production.</title>
        <authorList>
            <person name="Fan W."/>
            <person name="Wang S."/>
            <person name="Wang H."/>
            <person name="Wang A."/>
            <person name="Jiang F."/>
            <person name="Liu H."/>
            <person name="Zhao H."/>
            <person name="Xu D."/>
            <person name="Zhang Y."/>
        </authorList>
    </citation>
    <scope>NUCLEOTIDE SEQUENCE [LARGE SCALE GENOMIC DNA]</scope>
    <source>
        <strain evidence="2">cv. Punajuju</strain>
        <tissue evidence="1">Leaves</tissue>
    </source>
</reference>